<dbReference type="PANTHER" id="PTHR10672">
    <property type="entry name" value="ADDUCIN"/>
    <property type="match status" value="1"/>
</dbReference>
<dbReference type="Gene3D" id="3.40.225.10">
    <property type="entry name" value="Class II aldolase/adducin N-terminal domain"/>
    <property type="match status" value="1"/>
</dbReference>
<evidence type="ECO:0000313" key="4">
    <source>
        <dbReference type="Proteomes" id="UP000283458"/>
    </source>
</evidence>
<comment type="similarity">
    <text evidence="1">Belongs to the aldolase class II family.</text>
</comment>
<dbReference type="InterPro" id="IPR051017">
    <property type="entry name" value="Aldolase-II_Adducin_sf"/>
</dbReference>
<reference evidence="3 4" key="1">
    <citation type="submission" date="2018-09" db="EMBL/GenBank/DDBJ databases">
        <authorList>
            <person name="Zhu H."/>
        </authorList>
    </citation>
    <scope>NUCLEOTIDE SEQUENCE [LARGE SCALE GENOMIC DNA]</scope>
    <source>
        <strain evidence="3 4">K2W22B-5</strain>
    </source>
</reference>
<dbReference type="InterPro" id="IPR001303">
    <property type="entry name" value="Aldolase_II/adducin_N"/>
</dbReference>
<dbReference type="PANTHER" id="PTHR10672:SF3">
    <property type="entry name" value="PROTEIN HU-LI TAI SHAO"/>
    <property type="match status" value="1"/>
</dbReference>
<sequence>MDWQIAPSGRMSVVPQTAEFRADTVWNARVDLAAALRWASRLGFGEGVCNHFSVMPPGGGGHCLINPFGRHWAEMRPGDLLLLDDGGAVIDGSGEVEATAFHIHSRLHRHRPDAVAVLHTHMPHATALTMIDGGRLEPSHQSALRFYGVIAYDDHYNGLALDAGEGDRLAAAMGEARILFMANHGVIVTGPSVAEAFDALYYLERACQVHLLALSTGRPLRVIPEDVAKRTRAQFDQDARLYASAHFEALKRMLKAETPDFDDRSAAMESVKAV</sequence>
<dbReference type="OrthoDB" id="5291399at2"/>
<gene>
    <name evidence="3" type="ORF">D3877_24525</name>
</gene>
<evidence type="ECO:0000313" key="3">
    <source>
        <dbReference type="EMBL" id="RJF78274.1"/>
    </source>
</evidence>
<organism evidence="3 4">
    <name type="scientific">Azospirillum cavernae</name>
    <dbReference type="NCBI Taxonomy" id="2320860"/>
    <lineage>
        <taxon>Bacteria</taxon>
        <taxon>Pseudomonadati</taxon>
        <taxon>Pseudomonadota</taxon>
        <taxon>Alphaproteobacteria</taxon>
        <taxon>Rhodospirillales</taxon>
        <taxon>Azospirillaceae</taxon>
        <taxon>Azospirillum</taxon>
    </lineage>
</organism>
<evidence type="ECO:0000256" key="1">
    <source>
        <dbReference type="ARBA" id="ARBA00037961"/>
    </source>
</evidence>
<dbReference type="GO" id="GO:0051015">
    <property type="term" value="F:actin filament binding"/>
    <property type="evidence" value="ECO:0007669"/>
    <property type="project" value="TreeGrafter"/>
</dbReference>
<dbReference type="SMART" id="SM01007">
    <property type="entry name" value="Aldolase_II"/>
    <property type="match status" value="1"/>
</dbReference>
<keyword evidence="4" id="KW-1185">Reference proteome</keyword>
<feature type="domain" description="Class II aldolase/adducin N-terminal" evidence="2">
    <location>
        <begin position="30"/>
        <end position="211"/>
    </location>
</feature>
<accession>A0A418VPU2</accession>
<proteinExistence type="inferred from homology"/>
<dbReference type="NCBIfam" id="NF005068">
    <property type="entry name" value="PRK06486.1"/>
    <property type="match status" value="1"/>
</dbReference>
<comment type="caution">
    <text evidence="3">The sequence shown here is derived from an EMBL/GenBank/DDBJ whole genome shotgun (WGS) entry which is preliminary data.</text>
</comment>
<evidence type="ECO:0000259" key="2">
    <source>
        <dbReference type="SMART" id="SM01007"/>
    </source>
</evidence>
<dbReference type="Proteomes" id="UP000283458">
    <property type="component" value="Unassembled WGS sequence"/>
</dbReference>
<dbReference type="GO" id="GO:0005856">
    <property type="term" value="C:cytoskeleton"/>
    <property type="evidence" value="ECO:0007669"/>
    <property type="project" value="TreeGrafter"/>
</dbReference>
<dbReference type="AlphaFoldDB" id="A0A418VPU2"/>
<name>A0A418VPU2_9PROT</name>
<dbReference type="InterPro" id="IPR036409">
    <property type="entry name" value="Aldolase_II/adducin_N_sf"/>
</dbReference>
<dbReference type="EMBL" id="QYUL01000004">
    <property type="protein sequence ID" value="RJF78274.1"/>
    <property type="molecule type" value="Genomic_DNA"/>
</dbReference>
<dbReference type="SUPFAM" id="SSF53639">
    <property type="entry name" value="AraD/HMP-PK domain-like"/>
    <property type="match status" value="1"/>
</dbReference>
<protein>
    <submittedName>
        <fullName evidence="3">Aldolase</fullName>
    </submittedName>
</protein>
<dbReference type="Pfam" id="PF00596">
    <property type="entry name" value="Aldolase_II"/>
    <property type="match status" value="1"/>
</dbReference>